<protein>
    <submittedName>
        <fullName evidence="2">Class I SAM-dependent methyltransferase</fullName>
    </submittedName>
</protein>
<proteinExistence type="predicted"/>
<dbReference type="OrthoDB" id="9795085at2"/>
<dbReference type="Gene3D" id="3.40.50.150">
    <property type="entry name" value="Vaccinia Virus protein VP39"/>
    <property type="match status" value="1"/>
</dbReference>
<dbReference type="Pfam" id="PF13649">
    <property type="entry name" value="Methyltransf_25"/>
    <property type="match status" value="1"/>
</dbReference>
<keyword evidence="2" id="KW-0808">Transferase</keyword>
<dbReference type="KEGG" id="rpod:E0E05_05810"/>
<dbReference type="GO" id="GO:0032259">
    <property type="term" value="P:methylation"/>
    <property type="evidence" value="ECO:0007669"/>
    <property type="project" value="UniProtKB-KW"/>
</dbReference>
<dbReference type="SUPFAM" id="SSF53335">
    <property type="entry name" value="S-adenosyl-L-methionine-dependent methyltransferases"/>
    <property type="match status" value="1"/>
</dbReference>
<keyword evidence="3" id="KW-1185">Reference proteome</keyword>
<sequence length="195" mass="20672">MIDDTSNGYEAVADAFVAARSRTTTGVAIVRQWAASLPAVGTVVDIGCGSGEPVTAALLDAGLTVSALDASPALVAAFRRRFPDVEVACEPAERSRFFGRRFDGAVAIGLMFLLPDTAQRDLIGQVAGALKPGGRFLFTAPRQACAWDDVLTGRRSSSLGAEEYIRVLDEAGLDVIAEHVDEGENHYFEAQKRAA</sequence>
<evidence type="ECO:0000313" key="3">
    <source>
        <dbReference type="Proteomes" id="UP000293719"/>
    </source>
</evidence>
<evidence type="ECO:0000259" key="1">
    <source>
        <dbReference type="Pfam" id="PF13649"/>
    </source>
</evidence>
<evidence type="ECO:0000313" key="2">
    <source>
        <dbReference type="EMBL" id="QBK30154.1"/>
    </source>
</evidence>
<dbReference type="GeneID" id="90766806"/>
<reference evidence="2 3" key="1">
    <citation type="journal article" date="2017" name="Int. J. Syst. Evol. Microbiol.">
        <title>Roseitalea porphyridii gen. nov., sp. nov., isolated from a red alga, and reclassification of Hoeflea suaedae Chung et al. 2013 as Pseudohoeflea suaedae gen. nov., comb. nov.</title>
        <authorList>
            <person name="Hyeon J.W."/>
            <person name="Jeong S.E."/>
            <person name="Baek K."/>
            <person name="Jeon C.O."/>
        </authorList>
    </citation>
    <scope>NUCLEOTIDE SEQUENCE [LARGE SCALE GENOMIC DNA]</scope>
    <source>
        <strain evidence="2 3">MA7-20</strain>
    </source>
</reference>
<dbReference type="InterPro" id="IPR041698">
    <property type="entry name" value="Methyltransf_25"/>
</dbReference>
<keyword evidence="2" id="KW-0489">Methyltransferase</keyword>
<dbReference type="CDD" id="cd02440">
    <property type="entry name" value="AdoMet_MTases"/>
    <property type="match status" value="1"/>
</dbReference>
<dbReference type="GO" id="GO:0008168">
    <property type="term" value="F:methyltransferase activity"/>
    <property type="evidence" value="ECO:0007669"/>
    <property type="project" value="UniProtKB-KW"/>
</dbReference>
<dbReference type="RefSeq" id="WP_131615856.1">
    <property type="nucleotide sequence ID" value="NZ_CP036532.1"/>
</dbReference>
<feature type="domain" description="Methyltransferase" evidence="1">
    <location>
        <begin position="43"/>
        <end position="134"/>
    </location>
</feature>
<organism evidence="2 3">
    <name type="scientific">Roseitalea porphyridii</name>
    <dbReference type="NCBI Taxonomy" id="1852022"/>
    <lineage>
        <taxon>Bacteria</taxon>
        <taxon>Pseudomonadati</taxon>
        <taxon>Pseudomonadota</taxon>
        <taxon>Alphaproteobacteria</taxon>
        <taxon>Hyphomicrobiales</taxon>
        <taxon>Ahrensiaceae</taxon>
        <taxon>Roseitalea</taxon>
    </lineage>
</organism>
<dbReference type="PANTHER" id="PTHR43464">
    <property type="entry name" value="METHYLTRANSFERASE"/>
    <property type="match status" value="1"/>
</dbReference>
<dbReference type="InterPro" id="IPR029063">
    <property type="entry name" value="SAM-dependent_MTases_sf"/>
</dbReference>
<dbReference type="Proteomes" id="UP000293719">
    <property type="component" value="Chromosome"/>
</dbReference>
<gene>
    <name evidence="2" type="ORF">E0E05_05810</name>
</gene>
<dbReference type="EMBL" id="CP036532">
    <property type="protein sequence ID" value="QBK30154.1"/>
    <property type="molecule type" value="Genomic_DNA"/>
</dbReference>
<name>A0A4P6V0J0_9HYPH</name>
<accession>A0A4P6V0J0</accession>
<dbReference type="AlphaFoldDB" id="A0A4P6V0J0"/>